<proteinExistence type="predicted"/>
<protein>
    <submittedName>
        <fullName evidence="1">Glycosyltransferase</fullName>
        <ecNumber evidence="1">2.4.1.-</ecNumber>
    </submittedName>
</protein>
<dbReference type="CDD" id="cd10935">
    <property type="entry name" value="CE4_WalW"/>
    <property type="match status" value="1"/>
</dbReference>
<name>A0A3B0S7X4_9ZZZZ</name>
<dbReference type="InterPro" id="IPR011330">
    <property type="entry name" value="Glyco_hydro/deAcase_b/a-brl"/>
</dbReference>
<gene>
    <name evidence="1" type="ORF">MNBD_ALPHA02-1424</name>
</gene>
<dbReference type="Gene3D" id="3.20.20.370">
    <property type="entry name" value="Glycoside hydrolase/deacetylase"/>
    <property type="match status" value="1"/>
</dbReference>
<keyword evidence="1" id="KW-0328">Glycosyltransferase</keyword>
<organism evidence="1">
    <name type="scientific">hydrothermal vent metagenome</name>
    <dbReference type="NCBI Taxonomy" id="652676"/>
    <lineage>
        <taxon>unclassified sequences</taxon>
        <taxon>metagenomes</taxon>
        <taxon>ecological metagenomes</taxon>
    </lineage>
</organism>
<reference evidence="1" key="1">
    <citation type="submission" date="2018-06" db="EMBL/GenBank/DDBJ databases">
        <authorList>
            <person name="Zhirakovskaya E."/>
        </authorList>
    </citation>
    <scope>NUCLEOTIDE SEQUENCE</scope>
</reference>
<dbReference type="GO" id="GO:0005975">
    <property type="term" value="P:carbohydrate metabolic process"/>
    <property type="evidence" value="ECO:0007669"/>
    <property type="project" value="InterPro"/>
</dbReference>
<sequence>MRLPRPVWSDNLLSKNNYAYPLNGKPVLTVIIDTEEEFDWAAPFNRDSRSVENIGHQYLAQEIFKKYGIIPTYCIDHSVVDDDRAIGILKEWADQGDCLIGTHLHPWVSPPYLEEVNRVNSYAGNLSYDLEREKLSVLTDYIAERVGRRPEIFKAGRYGVGSNTAQILKDLGYKVDTSVVADTSFTHDFGPSFIGLPTQPYWFEVDGAKLLELPVSRGYDGFLAKWGSFLYPKLAGASGFRALMAGVLVKSGLLERIPLTPEGIRAGDQIRMVRRMCAVGRKYFNYAYHSSSLMIGGAPYVTSEQDLALFLADMDEFFDFFINQLGGVAKTPLEMYELLS</sequence>
<dbReference type="EMBL" id="UOED01000132">
    <property type="protein sequence ID" value="VAV99001.1"/>
    <property type="molecule type" value="Genomic_DNA"/>
</dbReference>
<accession>A0A3B0S7X4</accession>
<dbReference type="EC" id="2.4.1.-" evidence="1"/>
<dbReference type="SUPFAM" id="SSF88713">
    <property type="entry name" value="Glycoside hydrolase/deacetylase"/>
    <property type="match status" value="1"/>
</dbReference>
<keyword evidence="1" id="KW-0808">Transferase</keyword>
<evidence type="ECO:0000313" key="1">
    <source>
        <dbReference type="EMBL" id="VAV99001.1"/>
    </source>
</evidence>
<dbReference type="GO" id="GO:0016757">
    <property type="term" value="F:glycosyltransferase activity"/>
    <property type="evidence" value="ECO:0007669"/>
    <property type="project" value="UniProtKB-KW"/>
</dbReference>
<dbReference type="AlphaFoldDB" id="A0A3B0S7X4"/>